<accession>A0A0F9VTP5</accession>
<proteinExistence type="predicted"/>
<keyword evidence="1" id="KW-1133">Transmembrane helix</keyword>
<comment type="caution">
    <text evidence="2">The sequence shown here is derived from an EMBL/GenBank/DDBJ whole genome shotgun (WGS) entry which is preliminary data.</text>
</comment>
<reference evidence="2" key="1">
    <citation type="journal article" date="2015" name="Nature">
        <title>Complex archaea that bridge the gap between prokaryotes and eukaryotes.</title>
        <authorList>
            <person name="Spang A."/>
            <person name="Saw J.H."/>
            <person name="Jorgensen S.L."/>
            <person name="Zaremba-Niedzwiedzka K."/>
            <person name="Martijn J."/>
            <person name="Lind A.E."/>
            <person name="van Eijk R."/>
            <person name="Schleper C."/>
            <person name="Guy L."/>
            <person name="Ettema T.J."/>
        </authorList>
    </citation>
    <scope>NUCLEOTIDE SEQUENCE</scope>
</reference>
<dbReference type="AlphaFoldDB" id="A0A0F9VTP5"/>
<feature type="transmembrane region" description="Helical" evidence="1">
    <location>
        <begin position="55"/>
        <end position="77"/>
    </location>
</feature>
<evidence type="ECO:0000256" key="1">
    <source>
        <dbReference type="SAM" id="Phobius"/>
    </source>
</evidence>
<gene>
    <name evidence="2" type="ORF">LCGC14_0044340</name>
</gene>
<keyword evidence="1" id="KW-0472">Membrane</keyword>
<sequence>MTIKDPVAFKSPAVFLMVNVAAAVMVLKALGDKGAQSWVLILQDYGRAMLPNQDILFQMTSYSAVLTASVTISAILIGKLLMRSLLIVINA</sequence>
<protein>
    <submittedName>
        <fullName evidence="2">Uncharacterized protein</fullName>
    </submittedName>
</protein>
<organism evidence="2">
    <name type="scientific">marine sediment metagenome</name>
    <dbReference type="NCBI Taxonomy" id="412755"/>
    <lineage>
        <taxon>unclassified sequences</taxon>
        <taxon>metagenomes</taxon>
        <taxon>ecological metagenomes</taxon>
    </lineage>
</organism>
<dbReference type="EMBL" id="LAZR01000009">
    <property type="protein sequence ID" value="KKO08496.1"/>
    <property type="molecule type" value="Genomic_DNA"/>
</dbReference>
<feature type="transmembrane region" description="Helical" evidence="1">
    <location>
        <begin position="12"/>
        <end position="30"/>
    </location>
</feature>
<evidence type="ECO:0000313" key="2">
    <source>
        <dbReference type="EMBL" id="KKO08496.1"/>
    </source>
</evidence>
<name>A0A0F9VTP5_9ZZZZ</name>
<keyword evidence="1" id="KW-0812">Transmembrane</keyword>